<evidence type="ECO:0000256" key="2">
    <source>
        <dbReference type="ARBA" id="ARBA00004604"/>
    </source>
</evidence>
<evidence type="ECO:0000256" key="4">
    <source>
        <dbReference type="ARBA" id="ARBA00022490"/>
    </source>
</evidence>
<keyword evidence="4" id="KW-0963">Cytoplasm</keyword>
<dbReference type="CDD" id="cd11370">
    <property type="entry name" value="RNase_PH_RRP41"/>
    <property type="match status" value="1"/>
</dbReference>
<dbReference type="GO" id="GO:0000177">
    <property type="term" value="C:cytoplasmic exosome (RNase complex)"/>
    <property type="evidence" value="ECO:0007669"/>
    <property type="project" value="TreeGrafter"/>
</dbReference>
<keyword evidence="8" id="KW-0378">Hydrolase</keyword>
<protein>
    <submittedName>
        <fullName evidence="8">Exosome complex exonuclease RRP41</fullName>
    </submittedName>
</protein>
<feature type="domain" description="Exoribonuclease phosphorolytic" evidence="6">
    <location>
        <begin position="30"/>
        <end position="108"/>
    </location>
</feature>
<dbReference type="InterPro" id="IPR027408">
    <property type="entry name" value="PNPase/RNase_PH_dom_sf"/>
</dbReference>
<dbReference type="STRING" id="3821.A0A151S973"/>
<keyword evidence="8" id="KW-0269">Exonuclease</keyword>
<dbReference type="EMBL" id="KQ483439">
    <property type="protein sequence ID" value="KYP51342.1"/>
    <property type="molecule type" value="Genomic_DNA"/>
</dbReference>
<comment type="similarity">
    <text evidence="3">Belongs to the RNase PH family.</text>
</comment>
<evidence type="ECO:0000256" key="5">
    <source>
        <dbReference type="ARBA" id="ARBA00022835"/>
    </source>
</evidence>
<organism evidence="8 9">
    <name type="scientific">Cajanus cajan</name>
    <name type="common">Pigeon pea</name>
    <name type="synonym">Cajanus indicus</name>
    <dbReference type="NCBI Taxonomy" id="3821"/>
    <lineage>
        <taxon>Eukaryota</taxon>
        <taxon>Viridiplantae</taxon>
        <taxon>Streptophyta</taxon>
        <taxon>Embryophyta</taxon>
        <taxon>Tracheophyta</taxon>
        <taxon>Spermatophyta</taxon>
        <taxon>Magnoliopsida</taxon>
        <taxon>eudicotyledons</taxon>
        <taxon>Gunneridae</taxon>
        <taxon>Pentapetalae</taxon>
        <taxon>rosids</taxon>
        <taxon>fabids</taxon>
        <taxon>Fabales</taxon>
        <taxon>Fabaceae</taxon>
        <taxon>Papilionoideae</taxon>
        <taxon>50 kb inversion clade</taxon>
        <taxon>NPAAA clade</taxon>
        <taxon>indigoferoid/millettioid clade</taxon>
        <taxon>Phaseoleae</taxon>
        <taxon>Cajanus</taxon>
    </lineage>
</organism>
<dbReference type="InterPro" id="IPR001247">
    <property type="entry name" value="ExoRNase_PH_dom1"/>
</dbReference>
<dbReference type="GO" id="GO:0034475">
    <property type="term" value="P:U4 snRNA 3'-end processing"/>
    <property type="evidence" value="ECO:0007669"/>
    <property type="project" value="TreeGrafter"/>
</dbReference>
<evidence type="ECO:0000256" key="1">
    <source>
        <dbReference type="ARBA" id="ARBA00004496"/>
    </source>
</evidence>
<proteinExistence type="inferred from homology"/>
<dbReference type="InterPro" id="IPR036345">
    <property type="entry name" value="ExoRNase_PH_dom2_sf"/>
</dbReference>
<comment type="subcellular location">
    <subcellularLocation>
        <location evidence="1">Cytoplasm</location>
    </subcellularLocation>
    <subcellularLocation>
        <location evidence="2">Nucleus</location>
        <location evidence="2">Nucleolus</location>
    </subcellularLocation>
</comment>
<name>A0A151S973_CAJCA</name>
<dbReference type="InterPro" id="IPR050080">
    <property type="entry name" value="RNase_PH"/>
</dbReference>
<dbReference type="SUPFAM" id="SSF55666">
    <property type="entry name" value="Ribonuclease PH domain 2-like"/>
    <property type="match status" value="1"/>
</dbReference>
<evidence type="ECO:0000313" key="9">
    <source>
        <dbReference type="Proteomes" id="UP000075243"/>
    </source>
</evidence>
<dbReference type="Pfam" id="PF01138">
    <property type="entry name" value="RNase_PH"/>
    <property type="match status" value="2"/>
</dbReference>
<dbReference type="PANTHER" id="PTHR11953">
    <property type="entry name" value="EXOSOME COMPLEX COMPONENT"/>
    <property type="match status" value="1"/>
</dbReference>
<feature type="domain" description="Exoribonuclease phosphorolytic" evidence="7">
    <location>
        <begin position="293"/>
        <end position="352"/>
    </location>
</feature>
<dbReference type="SUPFAM" id="SSF54211">
    <property type="entry name" value="Ribosomal protein S5 domain 2-like"/>
    <property type="match status" value="2"/>
</dbReference>
<dbReference type="GO" id="GO:0004527">
    <property type="term" value="F:exonuclease activity"/>
    <property type="evidence" value="ECO:0007669"/>
    <property type="project" value="UniProtKB-KW"/>
</dbReference>
<evidence type="ECO:0000259" key="7">
    <source>
        <dbReference type="Pfam" id="PF03725"/>
    </source>
</evidence>
<dbReference type="GO" id="GO:0000176">
    <property type="term" value="C:nuclear exosome (RNase complex)"/>
    <property type="evidence" value="ECO:0007669"/>
    <property type="project" value="TreeGrafter"/>
</dbReference>
<dbReference type="InterPro" id="IPR020568">
    <property type="entry name" value="Ribosomal_Su5_D2-typ_SF"/>
</dbReference>
<dbReference type="FunFam" id="3.30.230.70:FF:000004">
    <property type="entry name" value="Exosome complex component Rrp41"/>
    <property type="match status" value="1"/>
</dbReference>
<feature type="domain" description="Exoribonuclease phosphorolytic" evidence="6">
    <location>
        <begin position="156"/>
        <end position="288"/>
    </location>
</feature>
<dbReference type="GO" id="GO:0003723">
    <property type="term" value="F:RNA binding"/>
    <property type="evidence" value="ECO:0007669"/>
    <property type="project" value="TreeGrafter"/>
</dbReference>
<reference evidence="8" key="1">
    <citation type="journal article" date="2012" name="Nat. Biotechnol.">
        <title>Draft genome sequence of pigeonpea (Cajanus cajan), an orphan legume crop of resource-poor farmers.</title>
        <authorList>
            <person name="Varshney R.K."/>
            <person name="Chen W."/>
            <person name="Li Y."/>
            <person name="Bharti A.K."/>
            <person name="Saxena R.K."/>
            <person name="Schlueter J.A."/>
            <person name="Donoghue M.T."/>
            <person name="Azam S."/>
            <person name="Fan G."/>
            <person name="Whaley A.M."/>
            <person name="Farmer A.D."/>
            <person name="Sheridan J."/>
            <person name="Iwata A."/>
            <person name="Tuteja R."/>
            <person name="Penmetsa R.V."/>
            <person name="Wu W."/>
            <person name="Upadhyaya H.D."/>
            <person name="Yang S.P."/>
            <person name="Shah T."/>
            <person name="Saxena K.B."/>
            <person name="Michael T."/>
            <person name="McCombie W.R."/>
            <person name="Yang B."/>
            <person name="Zhang G."/>
            <person name="Yang H."/>
            <person name="Wang J."/>
            <person name="Spillane C."/>
            <person name="Cook D.R."/>
            <person name="May G.D."/>
            <person name="Xu X."/>
            <person name="Jackson S.A."/>
        </authorList>
    </citation>
    <scope>NUCLEOTIDE SEQUENCE [LARGE SCALE GENOMIC DNA]</scope>
</reference>
<accession>A0A151S973</accession>
<dbReference type="GO" id="GO:0005730">
    <property type="term" value="C:nucleolus"/>
    <property type="evidence" value="ECO:0007669"/>
    <property type="project" value="UniProtKB-SubCell"/>
</dbReference>
<dbReference type="Gene3D" id="3.30.230.70">
    <property type="entry name" value="GHMP Kinase, N-terminal domain"/>
    <property type="match status" value="2"/>
</dbReference>
<dbReference type="GO" id="GO:0071028">
    <property type="term" value="P:nuclear mRNA surveillance"/>
    <property type="evidence" value="ECO:0007669"/>
    <property type="project" value="TreeGrafter"/>
</dbReference>
<evidence type="ECO:0000259" key="6">
    <source>
        <dbReference type="Pfam" id="PF01138"/>
    </source>
</evidence>
<dbReference type="Gramene" id="C.cajan_25401.t">
    <property type="protein sequence ID" value="C.cajan_25401.t"/>
    <property type="gene ID" value="C.cajan_25401"/>
</dbReference>
<dbReference type="AlphaFoldDB" id="A0A151S973"/>
<evidence type="ECO:0000256" key="3">
    <source>
        <dbReference type="ARBA" id="ARBA00006678"/>
    </source>
</evidence>
<dbReference type="GO" id="GO:0016075">
    <property type="term" value="P:rRNA catabolic process"/>
    <property type="evidence" value="ECO:0007669"/>
    <property type="project" value="TreeGrafter"/>
</dbReference>
<dbReference type="PANTHER" id="PTHR11953:SF0">
    <property type="entry name" value="EXOSOME COMPLEX COMPONENT RRP41"/>
    <property type="match status" value="1"/>
</dbReference>
<dbReference type="GO" id="GO:0071051">
    <property type="term" value="P:poly(A)-dependent snoRNA 3'-end processing"/>
    <property type="evidence" value="ECO:0007669"/>
    <property type="project" value="TreeGrafter"/>
</dbReference>
<keyword evidence="8" id="KW-0540">Nuclease</keyword>
<dbReference type="Proteomes" id="UP000075243">
    <property type="component" value="Unassembled WGS sequence"/>
</dbReference>
<keyword evidence="9" id="KW-1185">Reference proteome</keyword>
<sequence length="378" mass="42092">MEYVSPEGLRLDGRRCMEVQNRSQQISCHALVRCEYSMANLSVGDHMRKPKGDMRSTEIFLVICQTMEACILTHLLPYVYVQVLQADGGTRSTCINTATLALAYAGIPMRPLVTSYSAGYLNSTPLLDLNFVEDSAGGSYVTLGILPKLDKVTLLQMRQIRAEIGVVSKADGYAIFEMGNTKVIVAVYGPREVQNRSQQISSHALVRREYNMANFSAGDRIRKPKGDRRSTEISMVICLTMEACILTHLLSRSQVLLHIQNFFLYKCKLTRSTCINAATLALAYAGIPMRPLVTSYSAGYLNSTPLLDLNFVEDSAGGPDVTLEILPKLDKVTLLQMDSKLPIDLLENVMKLEIEGCKAIANYIREILLENTNQLEYR</sequence>
<gene>
    <name evidence="8" type="ORF">KK1_026771</name>
</gene>
<dbReference type="InterPro" id="IPR015847">
    <property type="entry name" value="ExoRNase_PH_dom2"/>
</dbReference>
<dbReference type="Pfam" id="PF03725">
    <property type="entry name" value="RNase_PH_C"/>
    <property type="match status" value="1"/>
</dbReference>
<keyword evidence="5" id="KW-0271">Exosome</keyword>
<evidence type="ECO:0000313" key="8">
    <source>
        <dbReference type="EMBL" id="KYP51342.1"/>
    </source>
</evidence>